<dbReference type="EMBL" id="SHKP01000004">
    <property type="protein sequence ID" value="RZU02592.1"/>
    <property type="molecule type" value="Genomic_DNA"/>
</dbReference>
<evidence type="ECO:0000313" key="3">
    <source>
        <dbReference type="EMBL" id="RZU02592.1"/>
    </source>
</evidence>
<dbReference type="Proteomes" id="UP000293671">
    <property type="component" value="Unassembled WGS sequence"/>
</dbReference>
<dbReference type="RefSeq" id="WP_130430340.1">
    <property type="nucleotide sequence ID" value="NZ_SHKP01000004.1"/>
</dbReference>
<reference evidence="3 4" key="1">
    <citation type="submission" date="2019-02" db="EMBL/GenBank/DDBJ databases">
        <title>Genomic Encyclopedia of Type Strains, Phase IV (KMG-IV): sequencing the most valuable type-strain genomes for metagenomic binning, comparative biology and taxonomic classification.</title>
        <authorList>
            <person name="Goeker M."/>
        </authorList>
    </citation>
    <scope>NUCLEOTIDE SEQUENCE [LARGE SCALE GENOMIC DNA]</scope>
    <source>
        <strain evidence="3 4">DSM 19570</strain>
    </source>
</reference>
<feature type="transmembrane region" description="Helical" evidence="1">
    <location>
        <begin position="178"/>
        <end position="195"/>
    </location>
</feature>
<dbReference type="Gene3D" id="2.40.50.140">
    <property type="entry name" value="Nucleic acid-binding proteins"/>
    <property type="match status" value="1"/>
</dbReference>
<gene>
    <name evidence="3" type="ORF">EV670_0620</name>
</gene>
<protein>
    <submittedName>
        <fullName evidence="3">Uncharacterized membrane protein YsdA (DUF1294 family)</fullName>
    </submittedName>
</protein>
<name>A0A4Q7W069_9BURK</name>
<keyword evidence="1" id="KW-0472">Membrane</keyword>
<evidence type="ECO:0000256" key="1">
    <source>
        <dbReference type="SAM" id="Phobius"/>
    </source>
</evidence>
<feature type="transmembrane region" description="Helical" evidence="1">
    <location>
        <begin position="207"/>
        <end position="226"/>
    </location>
</feature>
<dbReference type="OrthoDB" id="72963at2"/>
<dbReference type="SUPFAM" id="SSF50249">
    <property type="entry name" value="Nucleic acid-binding proteins"/>
    <property type="match status" value="1"/>
</dbReference>
<dbReference type="SMART" id="SM00357">
    <property type="entry name" value="CSP"/>
    <property type="match status" value="1"/>
</dbReference>
<sequence length="234" mass="25883">MRKHGRIVRWESERGFGFIRSDDAADAQEAFVHVRELRHGMRPEVGQRVVYDEIHLGGRGPRAVAVVAADIASAGQSPKRPPALHATASVAVARPPQRGTPRRPAAGPREPGATVLIGLPLIVVYAGVLLWAAASGRLPLMVPLLVLLLSGVTFFVYWQDKYAASQRRWRTREDTLHAFALFGGWPGAWLAQLLLRHKSRKASFLTAFWITVFVHCAALGALLWLAPDGSRWWH</sequence>
<dbReference type="AlphaFoldDB" id="A0A4Q7W069"/>
<feature type="domain" description="Cold-shock" evidence="2">
    <location>
        <begin position="4"/>
        <end position="69"/>
    </location>
</feature>
<proteinExistence type="predicted"/>
<dbReference type="GO" id="GO:0005829">
    <property type="term" value="C:cytosol"/>
    <property type="evidence" value="ECO:0007669"/>
    <property type="project" value="UniProtKB-ARBA"/>
</dbReference>
<dbReference type="GO" id="GO:0003676">
    <property type="term" value="F:nucleic acid binding"/>
    <property type="evidence" value="ECO:0007669"/>
    <property type="project" value="InterPro"/>
</dbReference>
<dbReference type="InterPro" id="IPR012340">
    <property type="entry name" value="NA-bd_OB-fold"/>
</dbReference>
<feature type="transmembrane region" description="Helical" evidence="1">
    <location>
        <begin position="140"/>
        <end position="158"/>
    </location>
</feature>
<dbReference type="Pfam" id="PF06961">
    <property type="entry name" value="DUF1294"/>
    <property type="match status" value="1"/>
</dbReference>
<organism evidence="3 4">
    <name type="scientific">Rivibacter subsaxonicus</name>
    <dbReference type="NCBI Taxonomy" id="457575"/>
    <lineage>
        <taxon>Bacteria</taxon>
        <taxon>Pseudomonadati</taxon>
        <taxon>Pseudomonadota</taxon>
        <taxon>Betaproteobacteria</taxon>
        <taxon>Burkholderiales</taxon>
        <taxon>Rivibacter</taxon>
    </lineage>
</organism>
<evidence type="ECO:0000259" key="2">
    <source>
        <dbReference type="SMART" id="SM00357"/>
    </source>
</evidence>
<dbReference type="InterPro" id="IPR010718">
    <property type="entry name" value="DUF1294"/>
</dbReference>
<keyword evidence="4" id="KW-1185">Reference proteome</keyword>
<feature type="transmembrane region" description="Helical" evidence="1">
    <location>
        <begin position="112"/>
        <end position="134"/>
    </location>
</feature>
<dbReference type="InterPro" id="IPR002059">
    <property type="entry name" value="CSP_DNA-bd"/>
</dbReference>
<evidence type="ECO:0000313" key="4">
    <source>
        <dbReference type="Proteomes" id="UP000293671"/>
    </source>
</evidence>
<accession>A0A4Q7W069</accession>
<keyword evidence="1" id="KW-1133">Transmembrane helix</keyword>
<dbReference type="InterPro" id="IPR011129">
    <property type="entry name" value="CSD"/>
</dbReference>
<dbReference type="Pfam" id="PF00313">
    <property type="entry name" value="CSD"/>
    <property type="match status" value="1"/>
</dbReference>
<comment type="caution">
    <text evidence="3">The sequence shown here is derived from an EMBL/GenBank/DDBJ whole genome shotgun (WGS) entry which is preliminary data.</text>
</comment>
<keyword evidence="1" id="KW-0812">Transmembrane</keyword>